<evidence type="ECO:0000256" key="6">
    <source>
        <dbReference type="ARBA" id="ARBA00022603"/>
    </source>
</evidence>
<sequence>MTYHRTVCETALETTGAFRSPWLRAAFRTVERTDFVPDRIWLITADDDGLYPMLDKAVDEPAWLAAVWDPHRSVVTQLDDGATAATGPASGGFTSSVSAPDIVFEKLNQLDLEPGHRVLEIGLGSGYNTALLSERAAAVTSIDIDPDLVDAATARLRRAGYPARTVCGDGLAGYGHDAPYDRIIATASVHGIPDAWREQAADGAVVLTPFNTAFEDGGLLKLRAQGGVLSGTFVGSASYMPVRAHRWRHRLPSLDAYAQSASPIDPARVLDGTWAQSFTLGLHVPDIHRTARSTEDGRQAQLWDTGGTSVSVVDYAAWREGAAVTQWGPRNLWAEVVAAYATWRTNGQPHVTRYGLTYDDAGRTLWFDAPDNPVHSCPHQ</sequence>
<evidence type="ECO:0000256" key="8">
    <source>
        <dbReference type="ARBA" id="ARBA00022691"/>
    </source>
</evidence>
<evidence type="ECO:0000313" key="12">
    <source>
        <dbReference type="EMBL" id="MDI3385584.1"/>
    </source>
</evidence>
<keyword evidence="8" id="KW-0949">S-adenosyl-L-methionine</keyword>
<evidence type="ECO:0000256" key="7">
    <source>
        <dbReference type="ARBA" id="ARBA00022679"/>
    </source>
</evidence>
<dbReference type="PROSITE" id="PS01279">
    <property type="entry name" value="PCMT"/>
    <property type="match status" value="1"/>
</dbReference>
<evidence type="ECO:0000256" key="9">
    <source>
        <dbReference type="ARBA" id="ARBA00030757"/>
    </source>
</evidence>
<proteinExistence type="inferred from homology"/>
<evidence type="ECO:0000256" key="3">
    <source>
        <dbReference type="ARBA" id="ARBA00011890"/>
    </source>
</evidence>
<evidence type="ECO:0000256" key="5">
    <source>
        <dbReference type="ARBA" id="ARBA00022490"/>
    </source>
</evidence>
<dbReference type="SUPFAM" id="SSF53335">
    <property type="entry name" value="S-adenosyl-L-methionine-dependent methyltransferases"/>
    <property type="match status" value="1"/>
</dbReference>
<dbReference type="GO" id="GO:0008168">
    <property type="term" value="F:methyltransferase activity"/>
    <property type="evidence" value="ECO:0007669"/>
    <property type="project" value="UniProtKB-KW"/>
</dbReference>
<organism evidence="12 13">
    <name type="scientific">Streptomyces solicavernae</name>
    <dbReference type="NCBI Taxonomy" id="3043614"/>
    <lineage>
        <taxon>Bacteria</taxon>
        <taxon>Bacillati</taxon>
        <taxon>Actinomycetota</taxon>
        <taxon>Actinomycetes</taxon>
        <taxon>Kitasatosporales</taxon>
        <taxon>Streptomycetaceae</taxon>
        <taxon>Streptomyces</taxon>
    </lineage>
</organism>
<comment type="subcellular location">
    <subcellularLocation>
        <location evidence="1">Cytoplasm</location>
    </subcellularLocation>
</comment>
<dbReference type="InterPro" id="IPR000682">
    <property type="entry name" value="PCMT"/>
</dbReference>
<evidence type="ECO:0000256" key="1">
    <source>
        <dbReference type="ARBA" id="ARBA00004496"/>
    </source>
</evidence>
<evidence type="ECO:0000256" key="2">
    <source>
        <dbReference type="ARBA" id="ARBA00005369"/>
    </source>
</evidence>
<evidence type="ECO:0000256" key="10">
    <source>
        <dbReference type="ARBA" id="ARBA00031323"/>
    </source>
</evidence>
<dbReference type="EMBL" id="JASCIR010000003">
    <property type="protein sequence ID" value="MDI3385584.1"/>
    <property type="molecule type" value="Genomic_DNA"/>
</dbReference>
<name>A0ABT6RMU7_9ACTN</name>
<protein>
    <recommendedName>
        <fullName evidence="4">Protein-L-isoaspartate O-methyltransferase</fullName>
        <ecNumber evidence="3">2.1.1.77</ecNumber>
    </recommendedName>
    <alternativeName>
        <fullName evidence="11">L-isoaspartyl protein carboxyl methyltransferase</fullName>
    </alternativeName>
    <alternativeName>
        <fullName evidence="9">Protein L-isoaspartyl methyltransferase</fullName>
    </alternativeName>
    <alternativeName>
        <fullName evidence="10">Protein-beta-aspartate methyltransferase</fullName>
    </alternativeName>
</protein>
<evidence type="ECO:0000313" key="13">
    <source>
        <dbReference type="Proteomes" id="UP001224661"/>
    </source>
</evidence>
<dbReference type="CDD" id="cd02440">
    <property type="entry name" value="AdoMet_MTases"/>
    <property type="match status" value="1"/>
</dbReference>
<dbReference type="InterPro" id="IPR029063">
    <property type="entry name" value="SAM-dependent_MTases_sf"/>
</dbReference>
<dbReference type="RefSeq" id="WP_282510885.1">
    <property type="nucleotide sequence ID" value="NZ_JASCIR010000003.1"/>
</dbReference>
<dbReference type="Pfam" id="PF01135">
    <property type="entry name" value="PCMT"/>
    <property type="match status" value="1"/>
</dbReference>
<keyword evidence="5" id="KW-0963">Cytoplasm</keyword>
<keyword evidence="6 12" id="KW-0489">Methyltransferase</keyword>
<dbReference type="PANTHER" id="PTHR11579">
    <property type="entry name" value="PROTEIN-L-ISOASPARTATE O-METHYLTRANSFERASE"/>
    <property type="match status" value="1"/>
</dbReference>
<keyword evidence="7" id="KW-0808">Transferase</keyword>
<dbReference type="Gene3D" id="3.40.50.150">
    <property type="entry name" value="Vaccinia Virus protein VP39"/>
    <property type="match status" value="1"/>
</dbReference>
<comment type="similarity">
    <text evidence="2">Belongs to the methyltransferase superfamily. L-isoaspartyl/D-aspartyl protein methyltransferase family.</text>
</comment>
<accession>A0ABT6RMU7</accession>
<comment type="caution">
    <text evidence="12">The sequence shown here is derived from an EMBL/GenBank/DDBJ whole genome shotgun (WGS) entry which is preliminary data.</text>
</comment>
<dbReference type="PANTHER" id="PTHR11579:SF0">
    <property type="entry name" value="PROTEIN-L-ISOASPARTATE(D-ASPARTATE) O-METHYLTRANSFERASE"/>
    <property type="match status" value="1"/>
</dbReference>
<evidence type="ECO:0000256" key="11">
    <source>
        <dbReference type="ARBA" id="ARBA00031350"/>
    </source>
</evidence>
<dbReference type="EC" id="2.1.1.77" evidence="3"/>
<evidence type="ECO:0000256" key="4">
    <source>
        <dbReference type="ARBA" id="ARBA00013346"/>
    </source>
</evidence>
<keyword evidence="13" id="KW-1185">Reference proteome</keyword>
<dbReference type="Proteomes" id="UP001224661">
    <property type="component" value="Unassembled WGS sequence"/>
</dbReference>
<dbReference type="GO" id="GO:0032259">
    <property type="term" value="P:methylation"/>
    <property type="evidence" value="ECO:0007669"/>
    <property type="project" value="UniProtKB-KW"/>
</dbReference>
<gene>
    <name evidence="12" type="ORF">QIS99_05045</name>
</gene>
<reference evidence="12 13" key="1">
    <citation type="submission" date="2023-05" db="EMBL/GenBank/DDBJ databases">
        <title>Draft genome sequence of Streptomyces sp. B-S-A8 isolated from a cave soil in Thailand.</title>
        <authorList>
            <person name="Chamroensaksri N."/>
            <person name="Muangham S."/>
        </authorList>
    </citation>
    <scope>NUCLEOTIDE SEQUENCE [LARGE SCALE GENOMIC DNA]</scope>
    <source>
        <strain evidence="12 13">B-S-A8</strain>
    </source>
</reference>